<reference evidence="2" key="1">
    <citation type="journal article" date="2023" name="Hortic. Res.">
        <title>A chromosome-level phased genome enabling allele-level studies in sweet orange: a case study on citrus Huanglongbing tolerance.</title>
        <authorList>
            <person name="Wu B."/>
            <person name="Yu Q."/>
            <person name="Deng Z."/>
            <person name="Duan Y."/>
            <person name="Luo F."/>
            <person name="Gmitter F. Jr."/>
        </authorList>
    </citation>
    <scope>NUCLEOTIDE SEQUENCE [LARGE SCALE GENOMIC DNA]</scope>
    <source>
        <strain evidence="2">cv. Valencia</strain>
    </source>
</reference>
<accession>A0ACB8IZB3</accession>
<organism evidence="1 2">
    <name type="scientific">Citrus sinensis</name>
    <name type="common">Sweet orange</name>
    <name type="synonym">Citrus aurantium var. sinensis</name>
    <dbReference type="NCBI Taxonomy" id="2711"/>
    <lineage>
        <taxon>Eukaryota</taxon>
        <taxon>Viridiplantae</taxon>
        <taxon>Streptophyta</taxon>
        <taxon>Embryophyta</taxon>
        <taxon>Tracheophyta</taxon>
        <taxon>Spermatophyta</taxon>
        <taxon>Magnoliopsida</taxon>
        <taxon>eudicotyledons</taxon>
        <taxon>Gunneridae</taxon>
        <taxon>Pentapetalae</taxon>
        <taxon>rosids</taxon>
        <taxon>malvids</taxon>
        <taxon>Sapindales</taxon>
        <taxon>Rutaceae</taxon>
        <taxon>Aurantioideae</taxon>
        <taxon>Citrus</taxon>
    </lineage>
</organism>
<name>A0ACB8IZB3_CITSI</name>
<protein>
    <submittedName>
        <fullName evidence="1">Aa trans domain-containing protein</fullName>
    </submittedName>
</protein>
<dbReference type="Proteomes" id="UP000829398">
    <property type="component" value="Chromosome 7"/>
</dbReference>
<evidence type="ECO:0000313" key="1">
    <source>
        <dbReference type="EMBL" id="KAH9710708.1"/>
    </source>
</evidence>
<proteinExistence type="predicted"/>
<dbReference type="EMBL" id="CM039176">
    <property type="protein sequence ID" value="KAH9710708.1"/>
    <property type="molecule type" value="Genomic_DNA"/>
</dbReference>
<keyword evidence="2" id="KW-1185">Reference proteome</keyword>
<comment type="caution">
    <text evidence="1">The sequence shown here is derived from an EMBL/GenBank/DDBJ whole genome shotgun (WGS) entry which is preliminary data.</text>
</comment>
<sequence length="233" mass="26680">MVLGVYVHGCDTVSAAQLEFCSWCFIERRPHSRRIFTFSWVVSVAKSRIPVVSYELVRDKSDIGETFQVLNALGIIAFAFTVHNLTLLRFGTRVNRFQMLQATMPPTEKHASHLPMWKRVMVANALTAMSLFPIATDRYWVYGREMTKSKRVLTAFYHFHSHGVLRFVLTLTSLFVVMNALTAFPIYAMPTFDDLESKYASKSNKPCPRWCRFLIQALFGYTNYLGAVALPIC</sequence>
<evidence type="ECO:0000313" key="2">
    <source>
        <dbReference type="Proteomes" id="UP000829398"/>
    </source>
</evidence>
<gene>
    <name evidence="1" type="ORF">KPL71_019527</name>
</gene>